<dbReference type="InterPro" id="IPR000924">
    <property type="entry name" value="Glu/Gln-tRNA-synth"/>
</dbReference>
<keyword evidence="4 7" id="KW-0067">ATP-binding</keyword>
<evidence type="ECO:0000256" key="4">
    <source>
        <dbReference type="ARBA" id="ARBA00022840"/>
    </source>
</evidence>
<dbReference type="Proteomes" id="UP001228690">
    <property type="component" value="Chromosome"/>
</dbReference>
<reference evidence="10 11" key="1">
    <citation type="submission" date="2023-04" db="EMBL/GenBank/DDBJ databases">
        <title>Spirochaete genome identified in red abalone sample constitutes a novel genus.</title>
        <authorList>
            <person name="Sharma S.P."/>
            <person name="Purcell C.M."/>
            <person name="Hyde J.R."/>
            <person name="Severin A.J."/>
        </authorList>
    </citation>
    <scope>NUCLEOTIDE SEQUENCE [LARGE SCALE GENOMIC DNA]</scope>
    <source>
        <strain evidence="10 11">SP-2023</strain>
    </source>
</reference>
<comment type="subcellular location">
    <subcellularLocation>
        <location evidence="7">Cytoplasm</location>
    </subcellularLocation>
</comment>
<comment type="caution">
    <text evidence="7">Lacks conserved residue(s) required for the propagation of feature annotation.</text>
</comment>
<keyword evidence="6 7" id="KW-0030">Aminoacyl-tRNA synthetase</keyword>
<gene>
    <name evidence="7 10" type="primary">gltX</name>
    <name evidence="10" type="ORF">P0082_01525</name>
</gene>
<dbReference type="CDD" id="cd00808">
    <property type="entry name" value="GluRS_core"/>
    <property type="match status" value="1"/>
</dbReference>
<comment type="subunit">
    <text evidence="7">Monomer.</text>
</comment>
<feature type="short sequence motif" description="'HIGH' region" evidence="7">
    <location>
        <begin position="13"/>
        <end position="23"/>
    </location>
</feature>
<evidence type="ECO:0000313" key="11">
    <source>
        <dbReference type="Proteomes" id="UP001228690"/>
    </source>
</evidence>
<comment type="catalytic activity">
    <reaction evidence="7">
        <text>tRNA(Glu) + L-glutamate + ATP = L-glutamyl-tRNA(Glu) + AMP + diphosphate</text>
        <dbReference type="Rhea" id="RHEA:23540"/>
        <dbReference type="Rhea" id="RHEA-COMP:9663"/>
        <dbReference type="Rhea" id="RHEA-COMP:9680"/>
        <dbReference type="ChEBI" id="CHEBI:29985"/>
        <dbReference type="ChEBI" id="CHEBI:30616"/>
        <dbReference type="ChEBI" id="CHEBI:33019"/>
        <dbReference type="ChEBI" id="CHEBI:78442"/>
        <dbReference type="ChEBI" id="CHEBI:78520"/>
        <dbReference type="ChEBI" id="CHEBI:456215"/>
        <dbReference type="EC" id="6.1.1.17"/>
    </reaction>
</comment>
<feature type="domain" description="Glutamyl/glutaminyl-tRNA synthetase class Ib catalytic" evidence="8">
    <location>
        <begin position="6"/>
        <end position="341"/>
    </location>
</feature>
<dbReference type="EC" id="6.1.1.17" evidence="7"/>
<dbReference type="InterPro" id="IPR008925">
    <property type="entry name" value="aa_tRNA-synth_I_cd-bd_sf"/>
</dbReference>
<dbReference type="PANTHER" id="PTHR43311">
    <property type="entry name" value="GLUTAMATE--TRNA LIGASE"/>
    <property type="match status" value="1"/>
</dbReference>
<dbReference type="SUPFAM" id="SSF48163">
    <property type="entry name" value="An anticodon-binding domain of class I aminoacyl-tRNA synthetases"/>
    <property type="match status" value="1"/>
</dbReference>
<comment type="similarity">
    <text evidence="1 7">Belongs to the class-I aminoacyl-tRNA synthetase family. Glutamate--tRNA ligase type 1 subfamily.</text>
</comment>
<dbReference type="InterPro" id="IPR020751">
    <property type="entry name" value="aa-tRNA-synth_I_codon-bd_sub2"/>
</dbReference>
<dbReference type="GO" id="GO:0004818">
    <property type="term" value="F:glutamate-tRNA ligase activity"/>
    <property type="evidence" value="ECO:0007669"/>
    <property type="project" value="UniProtKB-EC"/>
</dbReference>
<dbReference type="InterPro" id="IPR014729">
    <property type="entry name" value="Rossmann-like_a/b/a_fold"/>
</dbReference>
<dbReference type="InterPro" id="IPR020058">
    <property type="entry name" value="Glu/Gln-tRNA-synth_Ib_cat-dom"/>
</dbReference>
<dbReference type="Pfam" id="PF19269">
    <property type="entry name" value="Anticodon_2"/>
    <property type="match status" value="1"/>
</dbReference>
<dbReference type="Pfam" id="PF00749">
    <property type="entry name" value="tRNA-synt_1c"/>
    <property type="match status" value="1"/>
</dbReference>
<evidence type="ECO:0000256" key="5">
    <source>
        <dbReference type="ARBA" id="ARBA00022917"/>
    </source>
</evidence>
<evidence type="ECO:0000313" key="10">
    <source>
        <dbReference type="EMBL" id="WGK69566.1"/>
    </source>
</evidence>
<evidence type="ECO:0000256" key="3">
    <source>
        <dbReference type="ARBA" id="ARBA00022741"/>
    </source>
</evidence>
<feature type="short sequence motif" description="'KMSKS' region" evidence="7">
    <location>
        <begin position="272"/>
        <end position="276"/>
    </location>
</feature>
<protein>
    <recommendedName>
        <fullName evidence="7">Glutamate--tRNA ligase</fullName>
        <ecNumber evidence="7">6.1.1.17</ecNumber>
    </recommendedName>
    <alternativeName>
        <fullName evidence="7">Glutamyl-tRNA synthetase</fullName>
        <shortName evidence="7">GluRS</shortName>
    </alternativeName>
</protein>
<keyword evidence="5 7" id="KW-0648">Protein biosynthesis</keyword>
<keyword evidence="3 7" id="KW-0547">Nucleotide-binding</keyword>
<dbReference type="InterPro" id="IPR045462">
    <property type="entry name" value="aa-tRNA-synth_I_cd-bd"/>
</dbReference>
<organism evidence="10 11">
    <name type="scientific">Candidatus Haliotispira prima</name>
    <dbReference type="NCBI Taxonomy" id="3034016"/>
    <lineage>
        <taxon>Bacteria</taxon>
        <taxon>Pseudomonadati</taxon>
        <taxon>Spirochaetota</taxon>
        <taxon>Spirochaetia</taxon>
        <taxon>Spirochaetales</taxon>
        <taxon>Spirochaetaceae</taxon>
        <taxon>Candidatus Haliotispira</taxon>
    </lineage>
</organism>
<dbReference type="InterPro" id="IPR049940">
    <property type="entry name" value="GluQ/Sye"/>
</dbReference>
<dbReference type="PANTHER" id="PTHR43311:SF2">
    <property type="entry name" value="GLUTAMATE--TRNA LIGASE, MITOCHONDRIAL-RELATED"/>
    <property type="match status" value="1"/>
</dbReference>
<evidence type="ECO:0000256" key="2">
    <source>
        <dbReference type="ARBA" id="ARBA00022598"/>
    </source>
</evidence>
<proteinExistence type="inferred from homology"/>
<evidence type="ECO:0000256" key="1">
    <source>
        <dbReference type="ARBA" id="ARBA00007894"/>
    </source>
</evidence>
<dbReference type="InterPro" id="IPR004527">
    <property type="entry name" value="Glu-tRNA-ligase_bac/mito"/>
</dbReference>
<feature type="binding site" evidence="7">
    <location>
        <position position="275"/>
    </location>
    <ligand>
        <name>ATP</name>
        <dbReference type="ChEBI" id="CHEBI:30616"/>
    </ligand>
</feature>
<dbReference type="PRINTS" id="PR00987">
    <property type="entry name" value="TRNASYNTHGLU"/>
</dbReference>
<keyword evidence="11" id="KW-1185">Reference proteome</keyword>
<dbReference type="InterPro" id="IPR033910">
    <property type="entry name" value="GluRS_core"/>
</dbReference>
<sequence>MSQVAQVRVRYAPSPTGLQHIGGVRTALFNYLFARRSGGRFILRVEDTDRARSEDHYIQDIYQSLAWLGIEPDEGPAEHGFSGGDYGPYIQSRRVELYRKYTQQLLDEGKAYYCFCSTERMEQLRKKQEEEKSALQGYDRHCRSLPPEEARREAERRYAAGVEGQGCTVRFAIPLEGSATFHDLLLGDIEWANGDINPDPVILKADRFPTYHLANVIDDHLMNITHVLRAQEWLSSGPLHIQLYRAFGWEAPQFCHLPMVMGRDPATDKLSKLSKRHGATSLLEFRKGGYLREALINYIALLGWAFDESRETFTLAELEGCFDLAKLSRSPATFDYRKLEWFNGRYIRQYSVPQLRKELENLWQEHSPEMHGAVSVENLTERLDWILPLLQERLKSLREIPALAAYFFVAPVYEEPELALPKKHTAAQAAALLRKSRSVLEQLHSRDWVWETFDELLAVKQDWEASFRAAAADEGVKMGSLMQPLRYAITGSNTSPPLIESMIVLERLAGGEELLGRLDSLAMCLETGAEDL</sequence>
<feature type="domain" description="Aminoacyl-tRNA synthetase class I anticodon-binding" evidence="9">
    <location>
        <begin position="380"/>
        <end position="519"/>
    </location>
</feature>
<evidence type="ECO:0000256" key="7">
    <source>
        <dbReference type="HAMAP-Rule" id="MF_00022"/>
    </source>
</evidence>
<dbReference type="Gene3D" id="3.40.50.620">
    <property type="entry name" value="HUPs"/>
    <property type="match status" value="1"/>
</dbReference>
<dbReference type="RefSeq" id="WP_326927752.1">
    <property type="nucleotide sequence ID" value="NZ_CP123443.1"/>
</dbReference>
<comment type="function">
    <text evidence="7">Catalyzes the attachment of glutamate to tRNA(Glu) in a two-step reaction: glutamate is first activated by ATP to form Glu-AMP and then transferred to the acceptor end of tRNA(Glu).</text>
</comment>
<dbReference type="Gene3D" id="1.10.10.350">
    <property type="match status" value="1"/>
</dbReference>
<accession>A0ABY8MIA8</accession>
<evidence type="ECO:0000259" key="9">
    <source>
        <dbReference type="Pfam" id="PF19269"/>
    </source>
</evidence>
<evidence type="ECO:0000259" key="8">
    <source>
        <dbReference type="Pfam" id="PF00749"/>
    </source>
</evidence>
<dbReference type="NCBIfam" id="TIGR00464">
    <property type="entry name" value="gltX_bact"/>
    <property type="match status" value="1"/>
</dbReference>
<evidence type="ECO:0000256" key="6">
    <source>
        <dbReference type="ARBA" id="ARBA00023146"/>
    </source>
</evidence>
<dbReference type="EMBL" id="CP123443">
    <property type="protein sequence ID" value="WGK69566.1"/>
    <property type="molecule type" value="Genomic_DNA"/>
</dbReference>
<keyword evidence="7" id="KW-0963">Cytoplasm</keyword>
<dbReference type="HAMAP" id="MF_00022">
    <property type="entry name" value="Glu_tRNA_synth_type1"/>
    <property type="match status" value="1"/>
</dbReference>
<dbReference type="SUPFAM" id="SSF52374">
    <property type="entry name" value="Nucleotidylyl transferase"/>
    <property type="match status" value="1"/>
</dbReference>
<keyword evidence="2 7" id="KW-0436">Ligase</keyword>
<name>A0ABY8MIA8_9SPIO</name>